<dbReference type="Proteomes" id="UP001372834">
    <property type="component" value="Unassembled WGS sequence"/>
</dbReference>
<dbReference type="AlphaFoldDB" id="A0AAN8SHE6"/>
<evidence type="ECO:0000313" key="2">
    <source>
        <dbReference type="Proteomes" id="UP001372834"/>
    </source>
</evidence>
<comment type="caution">
    <text evidence="1">The sequence shown here is derived from an EMBL/GenBank/DDBJ whole genome shotgun (WGS) entry which is preliminary data.</text>
</comment>
<protein>
    <submittedName>
        <fullName evidence="1">Uncharacterized protein</fullName>
    </submittedName>
</protein>
<evidence type="ECO:0000313" key="1">
    <source>
        <dbReference type="EMBL" id="KAK6644345.1"/>
    </source>
</evidence>
<proteinExistence type="predicted"/>
<dbReference type="EMBL" id="JAWJWE010000001">
    <property type="protein sequence ID" value="KAK6644345.1"/>
    <property type="molecule type" value="Genomic_DNA"/>
</dbReference>
<accession>A0AAN8SHE6</accession>
<gene>
    <name evidence="1" type="ORF">RUM43_000612</name>
</gene>
<sequence length="105" mass="11564">MDESWRTANWHPTALECFSICRVGNAGNRKKLSMEDLVHETLGKLKRLLIVNRIRKENEEMLNSLSRQGAIKEATTAATTTTTTVLTQLNATGASSSLGNFSGRL</sequence>
<name>A0AAN8SHE6_POLSC</name>
<reference evidence="1 2" key="1">
    <citation type="submission" date="2023-10" db="EMBL/GenBank/DDBJ databases">
        <title>Genomes of two closely related lineages of the louse Polyplax serrata with different host specificities.</title>
        <authorList>
            <person name="Martinu J."/>
            <person name="Tarabai H."/>
            <person name="Stefka J."/>
            <person name="Hypsa V."/>
        </authorList>
    </citation>
    <scope>NUCLEOTIDE SEQUENCE [LARGE SCALE GENOMIC DNA]</scope>
    <source>
        <strain evidence="1">HR10_N</strain>
    </source>
</reference>
<organism evidence="1 2">
    <name type="scientific">Polyplax serrata</name>
    <name type="common">Common mouse louse</name>
    <dbReference type="NCBI Taxonomy" id="468196"/>
    <lineage>
        <taxon>Eukaryota</taxon>
        <taxon>Metazoa</taxon>
        <taxon>Ecdysozoa</taxon>
        <taxon>Arthropoda</taxon>
        <taxon>Hexapoda</taxon>
        <taxon>Insecta</taxon>
        <taxon>Pterygota</taxon>
        <taxon>Neoptera</taxon>
        <taxon>Paraneoptera</taxon>
        <taxon>Psocodea</taxon>
        <taxon>Troctomorpha</taxon>
        <taxon>Phthiraptera</taxon>
        <taxon>Anoplura</taxon>
        <taxon>Polyplacidae</taxon>
        <taxon>Polyplax</taxon>
    </lineage>
</organism>